<keyword evidence="13" id="KW-1185">Reference proteome</keyword>
<sequence length="530" mass="60828">MDNCIQATKKILTSHDIKHTSKYLKDSILSHPDYPSLLSISDTLEKYYIETLAVKLDFEKLLEMPLPSIVQVKVKRQHLFFVLKSVFDNKVSYYDNKNKLIESSKEDFLKIWTGICLLVETTEDSKEKDIEKKITSRRTLNILIGSIALLLLSWTVIVFFNSEVRINTSSTFYTITYTFLKFIGITVGVFLLWFDVDQYNPTLQSFCMGDSKKTNCNAVLGSKHAKLLDGTLSLSLLSFSYFFGTLSFLLVYDFLPTALAILEVLSFISIPILIISIYYQAVVIKQWCKFCIIIQGVLIAEIVISFFSKFYKIPIENETLPLLWALLLIPILGWKVIKPLLEQEKETNVYKRLLKKIKNNPDVLEGLLIKSRKIEGTTEGLGISINQEKKVKYHVVKVCNPYCGPCAKAHPILEDLVNAGKINLQILFTARSSKDTKGKPVSHFLAIDEQGNKTKTQQALDDWYHAEEKDYEVFASKYPMNGELEKQNNKIEAMRNWCEAEHITHTPTIFINEYELPKEYSVEDLKEVLQ</sequence>
<evidence type="ECO:0000256" key="6">
    <source>
        <dbReference type="ARBA" id="ARBA00023002"/>
    </source>
</evidence>
<evidence type="ECO:0000313" key="12">
    <source>
        <dbReference type="EMBL" id="MEF3834733.1"/>
    </source>
</evidence>
<feature type="transmembrane region" description="Helical" evidence="10">
    <location>
        <begin position="140"/>
        <end position="160"/>
    </location>
</feature>
<evidence type="ECO:0000256" key="10">
    <source>
        <dbReference type="SAM" id="Phobius"/>
    </source>
</evidence>
<evidence type="ECO:0000259" key="11">
    <source>
        <dbReference type="PROSITE" id="PS50990"/>
    </source>
</evidence>
<comment type="subcellular location">
    <subcellularLocation>
        <location evidence="1">Membrane</location>
        <topology evidence="1">Multi-pass membrane protein</topology>
    </subcellularLocation>
</comment>
<evidence type="ECO:0000256" key="3">
    <source>
        <dbReference type="ARBA" id="ARBA00022692"/>
    </source>
</evidence>
<comment type="caution">
    <text evidence="12">The sequence shown here is derived from an EMBL/GenBank/DDBJ whole genome shotgun (WGS) entry which is preliminary data.</text>
</comment>
<dbReference type="InterPro" id="IPR005074">
    <property type="entry name" value="Peptidase_C39"/>
</dbReference>
<evidence type="ECO:0000256" key="7">
    <source>
        <dbReference type="ARBA" id="ARBA00023136"/>
    </source>
</evidence>
<feature type="transmembrane region" description="Helical" evidence="10">
    <location>
        <begin position="320"/>
        <end position="337"/>
    </location>
</feature>
<evidence type="ECO:0000313" key="13">
    <source>
        <dbReference type="Proteomes" id="UP001337305"/>
    </source>
</evidence>
<dbReference type="PROSITE" id="PS50990">
    <property type="entry name" value="PEPTIDASE_C39"/>
    <property type="match status" value="1"/>
</dbReference>
<feature type="transmembrane region" description="Helical" evidence="10">
    <location>
        <begin position="290"/>
        <end position="308"/>
    </location>
</feature>
<gene>
    <name evidence="12" type="ORF">N1F79_16485</name>
</gene>
<evidence type="ECO:0000256" key="9">
    <source>
        <dbReference type="ARBA" id="ARBA00023284"/>
    </source>
</evidence>
<dbReference type="CDD" id="cd12921">
    <property type="entry name" value="VKOR_4"/>
    <property type="match status" value="1"/>
</dbReference>
<dbReference type="RefSeq" id="WP_303307048.1">
    <property type="nucleotide sequence ID" value="NZ_JAODOP010000004.1"/>
</dbReference>
<evidence type="ECO:0000256" key="8">
    <source>
        <dbReference type="ARBA" id="ARBA00023157"/>
    </source>
</evidence>
<dbReference type="InterPro" id="IPR036249">
    <property type="entry name" value="Thioredoxin-like_sf"/>
</dbReference>
<feature type="transmembrane region" description="Helical" evidence="10">
    <location>
        <begin position="172"/>
        <end position="194"/>
    </location>
</feature>
<feature type="domain" description="Peptidase C39" evidence="11">
    <location>
        <begin position="1"/>
        <end position="119"/>
    </location>
</feature>
<keyword evidence="5 10" id="KW-1133">Transmembrane helix</keyword>
<dbReference type="Proteomes" id="UP001337305">
    <property type="component" value="Unassembled WGS sequence"/>
</dbReference>
<keyword evidence="8" id="KW-1015">Disulfide bond</keyword>
<keyword evidence="7 10" id="KW-0472">Membrane</keyword>
<dbReference type="InterPro" id="IPR012932">
    <property type="entry name" value="VKOR"/>
</dbReference>
<evidence type="ECO:0000256" key="5">
    <source>
        <dbReference type="ARBA" id="ARBA00022989"/>
    </source>
</evidence>
<feature type="transmembrane region" description="Helical" evidence="10">
    <location>
        <begin position="232"/>
        <end position="252"/>
    </location>
</feature>
<comment type="similarity">
    <text evidence="2">Belongs to the VKOR family.</text>
</comment>
<name>A0ABU7XW26_9FLAO</name>
<organism evidence="12 13">
    <name type="scientific">Flavivirga spongiicola</name>
    <dbReference type="NCBI Taxonomy" id="421621"/>
    <lineage>
        <taxon>Bacteria</taxon>
        <taxon>Pseudomonadati</taxon>
        <taxon>Bacteroidota</taxon>
        <taxon>Flavobacteriia</taxon>
        <taxon>Flavobacteriales</taxon>
        <taxon>Flavobacteriaceae</taxon>
        <taxon>Flavivirga</taxon>
    </lineage>
</organism>
<dbReference type="EMBL" id="JAODOP010000004">
    <property type="protein sequence ID" value="MEF3834733.1"/>
    <property type="molecule type" value="Genomic_DNA"/>
</dbReference>
<feature type="transmembrane region" description="Helical" evidence="10">
    <location>
        <begin position="258"/>
        <end position="278"/>
    </location>
</feature>
<dbReference type="Pfam" id="PF07884">
    <property type="entry name" value="VKOR"/>
    <property type="match status" value="1"/>
</dbReference>
<reference evidence="12 13" key="1">
    <citation type="submission" date="2022-09" db="EMBL/GenBank/DDBJ databases">
        <title>Genome sequencing of Flavivirga sp. MEBiC05379.</title>
        <authorList>
            <person name="Oh H.-M."/>
            <person name="Kwon K.K."/>
            <person name="Park M.J."/>
            <person name="Yang S.-H."/>
        </authorList>
    </citation>
    <scope>NUCLEOTIDE SEQUENCE [LARGE SCALE GENOMIC DNA]</scope>
    <source>
        <strain evidence="12 13">MEBiC05379</strain>
    </source>
</reference>
<dbReference type="Gene3D" id="3.90.70.10">
    <property type="entry name" value="Cysteine proteinases"/>
    <property type="match status" value="1"/>
</dbReference>
<keyword evidence="3 10" id="KW-0812">Transmembrane</keyword>
<dbReference type="Pfam" id="PF03412">
    <property type="entry name" value="Peptidase_C39"/>
    <property type="match status" value="1"/>
</dbReference>
<dbReference type="Gene3D" id="3.40.30.10">
    <property type="entry name" value="Glutaredoxin"/>
    <property type="match status" value="1"/>
</dbReference>
<accession>A0ABU7XW26</accession>
<dbReference type="Pfam" id="PF13462">
    <property type="entry name" value="Thioredoxin_4"/>
    <property type="match status" value="1"/>
</dbReference>
<dbReference type="InterPro" id="IPR038354">
    <property type="entry name" value="VKOR_sf"/>
</dbReference>
<keyword evidence="9" id="KW-0676">Redox-active center</keyword>
<dbReference type="InterPro" id="IPR012336">
    <property type="entry name" value="Thioredoxin-like_fold"/>
</dbReference>
<evidence type="ECO:0000256" key="2">
    <source>
        <dbReference type="ARBA" id="ARBA00006214"/>
    </source>
</evidence>
<evidence type="ECO:0000256" key="4">
    <source>
        <dbReference type="ARBA" id="ARBA00022719"/>
    </source>
</evidence>
<evidence type="ECO:0000256" key="1">
    <source>
        <dbReference type="ARBA" id="ARBA00004141"/>
    </source>
</evidence>
<protein>
    <submittedName>
        <fullName evidence="12">Cysteine peptidase family C39 domain-containing protein</fullName>
    </submittedName>
</protein>
<keyword evidence="6" id="KW-0560">Oxidoreductase</keyword>
<proteinExistence type="inferred from homology"/>
<dbReference type="SUPFAM" id="SSF52833">
    <property type="entry name" value="Thioredoxin-like"/>
    <property type="match status" value="1"/>
</dbReference>
<keyword evidence="4" id="KW-0874">Quinone</keyword>
<dbReference type="Gene3D" id="1.20.1440.130">
    <property type="entry name" value="VKOR domain"/>
    <property type="match status" value="1"/>
</dbReference>